<organism evidence="4 5">
    <name type="scientific">Streptomyces tubercidicus</name>
    <dbReference type="NCBI Taxonomy" id="47759"/>
    <lineage>
        <taxon>Bacteria</taxon>
        <taxon>Bacillati</taxon>
        <taxon>Actinomycetota</taxon>
        <taxon>Actinomycetes</taxon>
        <taxon>Kitasatosporales</taxon>
        <taxon>Streptomycetaceae</taxon>
        <taxon>Streptomyces</taxon>
    </lineage>
</organism>
<name>A0A640USC0_9ACTN</name>
<feature type="compositionally biased region" description="Low complexity" evidence="1">
    <location>
        <begin position="41"/>
        <end position="57"/>
    </location>
</feature>
<evidence type="ECO:0000256" key="2">
    <source>
        <dbReference type="SAM" id="Phobius"/>
    </source>
</evidence>
<protein>
    <recommendedName>
        <fullName evidence="3">SHOCT domain-containing protein</fullName>
    </recommendedName>
</protein>
<feature type="region of interest" description="Disordered" evidence="1">
    <location>
        <begin position="80"/>
        <end position="109"/>
    </location>
</feature>
<dbReference type="Proteomes" id="UP000431826">
    <property type="component" value="Unassembled WGS sequence"/>
</dbReference>
<reference evidence="4 5" key="1">
    <citation type="submission" date="2019-12" db="EMBL/GenBank/DDBJ databases">
        <title>Whole genome shotgun sequence of Streptomyces tubercidicus NBRC 13090.</title>
        <authorList>
            <person name="Ichikawa N."/>
            <person name="Kimura A."/>
            <person name="Kitahashi Y."/>
            <person name="Komaki H."/>
            <person name="Tamura T."/>
        </authorList>
    </citation>
    <scope>NUCLEOTIDE SEQUENCE [LARGE SCALE GENOMIC DNA]</scope>
    <source>
        <strain evidence="4 5">NBRC 13090</strain>
    </source>
</reference>
<evidence type="ECO:0000313" key="5">
    <source>
        <dbReference type="Proteomes" id="UP000431826"/>
    </source>
</evidence>
<feature type="transmembrane region" description="Helical" evidence="2">
    <location>
        <begin position="12"/>
        <end position="36"/>
    </location>
</feature>
<evidence type="ECO:0000313" key="4">
    <source>
        <dbReference type="EMBL" id="GFE38324.1"/>
    </source>
</evidence>
<gene>
    <name evidence="4" type="ORF">Stube_29970</name>
</gene>
<feature type="domain" description="SHOCT" evidence="3">
    <location>
        <begin position="59"/>
        <end position="83"/>
    </location>
</feature>
<evidence type="ECO:0000256" key="1">
    <source>
        <dbReference type="SAM" id="MobiDB-lite"/>
    </source>
</evidence>
<dbReference type="GeneID" id="96284109"/>
<dbReference type="EMBL" id="BLIR01000001">
    <property type="protein sequence ID" value="GFE38324.1"/>
    <property type="molecule type" value="Genomic_DNA"/>
</dbReference>
<dbReference type="Pfam" id="PF09851">
    <property type="entry name" value="SHOCT"/>
    <property type="match status" value="1"/>
</dbReference>
<keyword evidence="2" id="KW-0812">Transmembrane</keyword>
<keyword evidence="2" id="KW-0472">Membrane</keyword>
<feature type="region of interest" description="Disordered" evidence="1">
    <location>
        <begin position="41"/>
        <end position="60"/>
    </location>
</feature>
<keyword evidence="2" id="KW-1133">Transmembrane helix</keyword>
<dbReference type="InterPro" id="IPR018649">
    <property type="entry name" value="SHOCT"/>
</dbReference>
<comment type="caution">
    <text evidence="4">The sequence shown here is derived from an EMBL/GenBank/DDBJ whole genome shotgun (WGS) entry which is preliminary data.</text>
</comment>
<dbReference type="RefSeq" id="WP_159744153.1">
    <property type="nucleotide sequence ID" value="NZ_BLIR01000001.1"/>
</dbReference>
<feature type="compositionally biased region" description="Pro residues" evidence="1">
    <location>
        <begin position="88"/>
        <end position="102"/>
    </location>
</feature>
<evidence type="ECO:0000259" key="3">
    <source>
        <dbReference type="Pfam" id="PF09851"/>
    </source>
</evidence>
<accession>A0A640USC0</accession>
<proteinExistence type="predicted"/>
<dbReference type="AlphaFoldDB" id="A0A640USC0"/>
<keyword evidence="5" id="KW-1185">Reference proteome</keyword>
<sequence>MLCWYGRHGGGWAWLATSVSLFLFLALLFVIALLIVRALGRSGPPRGERPGTPSGPGAEQILAERYARGEIDEEEYRRRLATLRGAPPGGPGAPPWGGPGAPPGGNSPS</sequence>